<protein>
    <submittedName>
        <fullName evidence="2">Uncharacterized protein</fullName>
    </submittedName>
</protein>
<accession>A0A6L9MNH5</accession>
<reference evidence="2 3" key="1">
    <citation type="submission" date="2020-01" db="EMBL/GenBank/DDBJ databases">
        <title>Genomes of bacteria type strains.</title>
        <authorList>
            <person name="Chen J."/>
            <person name="Zhu S."/>
            <person name="Chen J."/>
        </authorList>
    </citation>
    <scope>NUCLEOTIDE SEQUENCE [LARGE SCALE GENOMIC DNA]</scope>
    <source>
        <strain evidence="2 3">KCTC 52919</strain>
    </source>
</reference>
<evidence type="ECO:0000313" key="2">
    <source>
        <dbReference type="EMBL" id="NDV89494.1"/>
    </source>
</evidence>
<keyword evidence="1" id="KW-0472">Membrane</keyword>
<evidence type="ECO:0000313" key="3">
    <source>
        <dbReference type="Proteomes" id="UP000476332"/>
    </source>
</evidence>
<evidence type="ECO:0000256" key="1">
    <source>
        <dbReference type="SAM" id="Phobius"/>
    </source>
</evidence>
<keyword evidence="1" id="KW-0812">Transmembrane</keyword>
<organism evidence="2 3">
    <name type="scientific">Aurantimonas aggregata</name>
    <dbReference type="NCBI Taxonomy" id="2047720"/>
    <lineage>
        <taxon>Bacteria</taxon>
        <taxon>Pseudomonadati</taxon>
        <taxon>Pseudomonadota</taxon>
        <taxon>Alphaproteobacteria</taxon>
        <taxon>Hyphomicrobiales</taxon>
        <taxon>Aurantimonadaceae</taxon>
        <taxon>Aurantimonas</taxon>
    </lineage>
</organism>
<dbReference type="Proteomes" id="UP000476332">
    <property type="component" value="Unassembled WGS sequence"/>
</dbReference>
<name>A0A6L9MNH5_9HYPH</name>
<keyword evidence="1" id="KW-1133">Transmembrane helix</keyword>
<keyword evidence="3" id="KW-1185">Reference proteome</keyword>
<dbReference type="EMBL" id="JAAAMJ010000052">
    <property type="protein sequence ID" value="NDV89494.1"/>
    <property type="molecule type" value="Genomic_DNA"/>
</dbReference>
<feature type="transmembrane region" description="Helical" evidence="1">
    <location>
        <begin position="298"/>
        <end position="322"/>
    </location>
</feature>
<gene>
    <name evidence="2" type="ORF">GTW51_22905</name>
</gene>
<feature type="transmembrane region" description="Helical" evidence="1">
    <location>
        <begin position="157"/>
        <end position="182"/>
    </location>
</feature>
<sequence>MHEIEPDQTSSLRKTQFRSSVPVIVALLVGALLLFFNPFAENASRYNTQVTASAITLYGTLRVANSVMSIAKDVDVQASGVVASVTASPGRALEPVTDTIERLADLLFVIVLVSGVLSIIIMPAATVGAGLLVVLAGSLLMLSTLPERYRAPVLVGFLNRGIAVALIAALIVPAAFSIAFLAGDQLTAQAWNQASAVFGELDEAFGNDLPLDLPVVIEPEAAVETDQAGSLPDEDAPGIFSRALGGIGDAYEGSTEAIGNAASAVGGLAQAIPERIKGNARMVTEGLQLATQLFEASVAIAVAYLIKLIVLPVLIVGATLWICTAKPPKPAAAWVSRGGADNRD</sequence>
<proteinExistence type="predicted"/>
<feature type="transmembrane region" description="Helical" evidence="1">
    <location>
        <begin position="127"/>
        <end position="145"/>
    </location>
</feature>
<dbReference type="RefSeq" id="WP_163046338.1">
    <property type="nucleotide sequence ID" value="NZ_JAAAMJ010000052.1"/>
</dbReference>
<feature type="transmembrane region" description="Helical" evidence="1">
    <location>
        <begin position="20"/>
        <end position="40"/>
    </location>
</feature>
<dbReference type="AlphaFoldDB" id="A0A6L9MNH5"/>
<comment type="caution">
    <text evidence="2">The sequence shown here is derived from an EMBL/GenBank/DDBJ whole genome shotgun (WGS) entry which is preliminary data.</text>
</comment>